<evidence type="ECO:0000256" key="4">
    <source>
        <dbReference type="SAM" id="MobiDB-lite"/>
    </source>
</evidence>
<dbReference type="AlphaFoldDB" id="A0A0P9ELE9"/>
<protein>
    <recommendedName>
        <fullName evidence="3">Nascent polypeptide-associated complex subunit beta</fullName>
    </recommendedName>
</protein>
<dbReference type="OrthoDB" id="8033832at2759"/>
<dbReference type="SMART" id="SM01407">
    <property type="entry name" value="NAC"/>
    <property type="match status" value="1"/>
</dbReference>
<dbReference type="PROSITE" id="PS51151">
    <property type="entry name" value="NAC_AB"/>
    <property type="match status" value="1"/>
</dbReference>
<feature type="domain" description="NAC-A/B" evidence="5">
    <location>
        <begin position="19"/>
        <end position="83"/>
    </location>
</feature>
<organism evidence="6 7">
    <name type="scientific">Rhodotorula graminis (strain WP1)</name>
    <dbReference type="NCBI Taxonomy" id="578459"/>
    <lineage>
        <taxon>Eukaryota</taxon>
        <taxon>Fungi</taxon>
        <taxon>Dikarya</taxon>
        <taxon>Basidiomycota</taxon>
        <taxon>Pucciniomycotina</taxon>
        <taxon>Microbotryomycetes</taxon>
        <taxon>Sporidiobolales</taxon>
        <taxon>Sporidiobolaceae</taxon>
        <taxon>Rhodotorula</taxon>
    </lineage>
</organism>
<evidence type="ECO:0000256" key="3">
    <source>
        <dbReference type="RuleBase" id="RU361272"/>
    </source>
</evidence>
<reference evidence="6 7" key="1">
    <citation type="journal article" date="2015" name="Front. Microbiol.">
        <title>Genome sequence of the plant growth promoting endophytic yeast Rhodotorula graminis WP1.</title>
        <authorList>
            <person name="Firrincieli A."/>
            <person name="Otillar R."/>
            <person name="Salamov A."/>
            <person name="Schmutz J."/>
            <person name="Khan Z."/>
            <person name="Redman R.S."/>
            <person name="Fleck N.D."/>
            <person name="Lindquist E."/>
            <person name="Grigoriev I.V."/>
            <person name="Doty S.L."/>
        </authorList>
    </citation>
    <scope>NUCLEOTIDE SEQUENCE [LARGE SCALE GENOMIC DNA]</scope>
    <source>
        <strain evidence="6 7">WP1</strain>
    </source>
</reference>
<comment type="subcellular location">
    <subcellularLocation>
        <location evidence="1">Cytoplasm</location>
    </subcellularLocation>
</comment>
<feature type="region of interest" description="Disordered" evidence="4">
    <location>
        <begin position="1"/>
        <end position="23"/>
    </location>
</feature>
<dbReference type="STRING" id="578459.A0A0P9ELE9"/>
<evidence type="ECO:0000313" key="7">
    <source>
        <dbReference type="Proteomes" id="UP000053890"/>
    </source>
</evidence>
<comment type="similarity">
    <text evidence="2 3">Belongs to the NAC-beta family.</text>
</comment>
<dbReference type="Pfam" id="PF01849">
    <property type="entry name" value="NAC"/>
    <property type="match status" value="1"/>
</dbReference>
<comment type="subunit">
    <text evidence="3">Part of the nascent polypeptide-associated complex (NAC).</text>
</comment>
<dbReference type="InterPro" id="IPR039370">
    <property type="entry name" value="BTF3"/>
</dbReference>
<dbReference type="RefSeq" id="XP_018268604.1">
    <property type="nucleotide sequence ID" value="XM_018417483.1"/>
</dbReference>
<feature type="compositionally biased region" description="Gly residues" evidence="4">
    <location>
        <begin position="108"/>
        <end position="120"/>
    </location>
</feature>
<feature type="compositionally biased region" description="Acidic residues" evidence="4">
    <location>
        <begin position="125"/>
        <end position="137"/>
    </location>
</feature>
<dbReference type="GO" id="GO:0005854">
    <property type="term" value="C:nascent polypeptide-associated complex"/>
    <property type="evidence" value="ECO:0007669"/>
    <property type="project" value="UniProtKB-ARBA"/>
</dbReference>
<evidence type="ECO:0000259" key="5">
    <source>
        <dbReference type="PROSITE" id="PS51151"/>
    </source>
</evidence>
<name>A0A0P9ELE9_RHOGW</name>
<gene>
    <name evidence="6" type="ORF">RHOBADRAFT_5476</name>
</gene>
<keyword evidence="3" id="KW-0805">Transcription regulation</keyword>
<evidence type="ECO:0000313" key="6">
    <source>
        <dbReference type="EMBL" id="KPV72555.1"/>
    </source>
</evidence>
<dbReference type="FunFam" id="2.20.70.30:FF:000001">
    <property type="entry name" value="Transcription factor BTF3 homolog"/>
    <property type="match status" value="1"/>
</dbReference>
<dbReference type="CDD" id="cd22055">
    <property type="entry name" value="NAC_BTF3"/>
    <property type="match status" value="1"/>
</dbReference>
<sequence length="137" mass="14558">TGGNKAPIRRKVVPKQATSQDDSKLRNQLKKLNIQGVGAVDEVNMFKEDGILHFQRPTVHCSTGSNTYAVYGHGVHKDLTELMPSVLNQLGPDAMAVIQRLAEQMKAGPGGAGAQEGGAPTGIEGEADEEDVPELVE</sequence>
<dbReference type="InterPro" id="IPR038187">
    <property type="entry name" value="NAC_A/B_dom_sf"/>
</dbReference>
<dbReference type="InterPro" id="IPR002715">
    <property type="entry name" value="Nas_poly-pep-assoc_cplx_dom"/>
</dbReference>
<dbReference type="PANTHER" id="PTHR10351">
    <property type="entry name" value="TRANSCRIPTION FACTOR BTF3 FAMILY MEMBER"/>
    <property type="match status" value="1"/>
</dbReference>
<proteinExistence type="inferred from homology"/>
<keyword evidence="3" id="KW-0804">Transcription</keyword>
<feature type="non-terminal residue" evidence="6">
    <location>
        <position position="137"/>
    </location>
</feature>
<feature type="region of interest" description="Disordered" evidence="4">
    <location>
        <begin position="105"/>
        <end position="137"/>
    </location>
</feature>
<evidence type="ECO:0000256" key="1">
    <source>
        <dbReference type="ARBA" id="ARBA00004496"/>
    </source>
</evidence>
<dbReference type="GeneID" id="28977931"/>
<dbReference type="Gene3D" id="2.20.70.30">
    <property type="entry name" value="Nascent polypeptide-associated complex domain"/>
    <property type="match status" value="1"/>
</dbReference>
<keyword evidence="7" id="KW-1185">Reference proteome</keyword>
<feature type="non-terminal residue" evidence="6">
    <location>
        <position position="1"/>
    </location>
</feature>
<dbReference type="Proteomes" id="UP000053890">
    <property type="component" value="Unassembled WGS sequence"/>
</dbReference>
<evidence type="ECO:0000256" key="2">
    <source>
        <dbReference type="ARBA" id="ARBA00005296"/>
    </source>
</evidence>
<accession>A0A0P9ELE9</accession>
<dbReference type="EMBL" id="KQ474086">
    <property type="protein sequence ID" value="KPV72555.1"/>
    <property type="molecule type" value="Genomic_DNA"/>
</dbReference>